<name>A0A9N8ZFP5_9GLOM</name>
<keyword evidence="2" id="KW-1185">Reference proteome</keyword>
<accession>A0A9N8ZFP5</accession>
<evidence type="ECO:0000313" key="1">
    <source>
        <dbReference type="EMBL" id="CAG8491106.1"/>
    </source>
</evidence>
<dbReference type="AlphaFoldDB" id="A0A9N8ZFP5"/>
<reference evidence="1" key="1">
    <citation type="submission" date="2021-06" db="EMBL/GenBank/DDBJ databases">
        <authorList>
            <person name="Kallberg Y."/>
            <person name="Tangrot J."/>
            <person name="Rosling A."/>
        </authorList>
    </citation>
    <scope>NUCLEOTIDE SEQUENCE</scope>
    <source>
        <strain evidence="1">IA702</strain>
    </source>
</reference>
<proteinExistence type="predicted"/>
<organism evidence="1 2">
    <name type="scientific">Paraglomus occultum</name>
    <dbReference type="NCBI Taxonomy" id="144539"/>
    <lineage>
        <taxon>Eukaryota</taxon>
        <taxon>Fungi</taxon>
        <taxon>Fungi incertae sedis</taxon>
        <taxon>Mucoromycota</taxon>
        <taxon>Glomeromycotina</taxon>
        <taxon>Glomeromycetes</taxon>
        <taxon>Paraglomerales</taxon>
        <taxon>Paraglomeraceae</taxon>
        <taxon>Paraglomus</taxon>
    </lineage>
</organism>
<dbReference type="Proteomes" id="UP000789572">
    <property type="component" value="Unassembled WGS sequence"/>
</dbReference>
<comment type="caution">
    <text evidence="1">The sequence shown here is derived from an EMBL/GenBank/DDBJ whole genome shotgun (WGS) entry which is preliminary data.</text>
</comment>
<protein>
    <submittedName>
        <fullName evidence="1">2594_t:CDS:1</fullName>
    </submittedName>
</protein>
<gene>
    <name evidence="1" type="ORF">POCULU_LOCUS2079</name>
</gene>
<dbReference type="EMBL" id="CAJVPJ010000178">
    <property type="protein sequence ID" value="CAG8491106.1"/>
    <property type="molecule type" value="Genomic_DNA"/>
</dbReference>
<sequence>MPKRLPLQAATSRVVDDGTAQYYLWNYLHDNSNNAQFLHPPIHLIGVGTLRTSLRKACLPDSVRAWPAESEGGQRQYANGAKPRTKVQQRLEQGIFKRSSKTWKFRACIICGAEGFEGKFRRFTEDAYRKALQRGTLDST</sequence>
<evidence type="ECO:0000313" key="2">
    <source>
        <dbReference type="Proteomes" id="UP000789572"/>
    </source>
</evidence>